<organism evidence="2 3">
    <name type="scientific">Bosea rubneri</name>
    <dbReference type="NCBI Taxonomy" id="3075434"/>
    <lineage>
        <taxon>Bacteria</taxon>
        <taxon>Pseudomonadati</taxon>
        <taxon>Pseudomonadota</taxon>
        <taxon>Alphaproteobacteria</taxon>
        <taxon>Hyphomicrobiales</taxon>
        <taxon>Boseaceae</taxon>
        <taxon>Bosea</taxon>
    </lineage>
</organism>
<accession>A0ABU3S4D9</accession>
<dbReference type="RefSeq" id="WP_316017514.1">
    <property type="nucleotide sequence ID" value="NZ_JAWDID010000007.1"/>
</dbReference>
<keyword evidence="3" id="KW-1185">Reference proteome</keyword>
<dbReference type="EMBL" id="JAWDID010000007">
    <property type="protein sequence ID" value="MDU0339617.1"/>
    <property type="molecule type" value="Genomic_DNA"/>
</dbReference>
<dbReference type="Proteomes" id="UP001254257">
    <property type="component" value="Unassembled WGS sequence"/>
</dbReference>
<gene>
    <name evidence="2" type="ORF">RKE40_06985</name>
</gene>
<feature type="chain" id="PRO_5046393224" evidence="1">
    <location>
        <begin position="20"/>
        <end position="215"/>
    </location>
</feature>
<name>A0ABU3S4D9_9HYPH</name>
<reference evidence="2 3" key="1">
    <citation type="submission" date="2023-09" db="EMBL/GenBank/DDBJ databases">
        <title>Whole genome shotgun sequencing (WGS) of Bosea sp. ZW T0_25, isolated from stored onions (Allium cepa).</title>
        <authorList>
            <person name="Stoll D.A."/>
            <person name="Huch M."/>
        </authorList>
    </citation>
    <scope>NUCLEOTIDE SEQUENCE [LARGE SCALE GENOMIC DNA]</scope>
    <source>
        <strain evidence="2 3">ZW T0_25</strain>
    </source>
</reference>
<evidence type="ECO:0000256" key="1">
    <source>
        <dbReference type="SAM" id="SignalP"/>
    </source>
</evidence>
<proteinExistence type="predicted"/>
<feature type="signal peptide" evidence="1">
    <location>
        <begin position="1"/>
        <end position="19"/>
    </location>
</feature>
<evidence type="ECO:0000313" key="3">
    <source>
        <dbReference type="Proteomes" id="UP001254257"/>
    </source>
</evidence>
<sequence>MSFAIRPSRHLWLCPAALAALTFGVILAAAQPLAPIACTGPFARNADEAALLRAFGKENVRRARIEVGEGEKQPGAIIFPGDSKRRIELIWQDGAKRRRPATIYIREGSGQSVEGPDGMRIAIGTPLAAVEKANGGPFTILGFGWDYAGTATDWRGGKLAKAGGGCRLLLRFHDTPGADGAALDRVSGDSEFSSGDADIKAVKPVVGEILLSWTE</sequence>
<evidence type="ECO:0000313" key="2">
    <source>
        <dbReference type="EMBL" id="MDU0339617.1"/>
    </source>
</evidence>
<comment type="caution">
    <text evidence="2">The sequence shown here is derived from an EMBL/GenBank/DDBJ whole genome shotgun (WGS) entry which is preliminary data.</text>
</comment>
<keyword evidence="1" id="KW-0732">Signal</keyword>
<protein>
    <submittedName>
        <fullName evidence="2">Uncharacterized protein</fullName>
    </submittedName>
</protein>